<comment type="caution">
    <text evidence="8">The sequence shown here is derived from an EMBL/GenBank/DDBJ whole genome shotgun (WGS) entry which is preliminary data.</text>
</comment>
<evidence type="ECO:0000313" key="8">
    <source>
        <dbReference type="EMBL" id="GBF35669.1"/>
    </source>
</evidence>
<feature type="transmembrane region" description="Helical" evidence="6">
    <location>
        <begin position="123"/>
        <end position="151"/>
    </location>
</feature>
<dbReference type="Pfam" id="PF04893">
    <property type="entry name" value="Yip1"/>
    <property type="match status" value="1"/>
</dbReference>
<feature type="transmembrane region" description="Helical" evidence="6">
    <location>
        <begin position="92"/>
        <end position="111"/>
    </location>
</feature>
<keyword evidence="9" id="KW-1185">Reference proteome</keyword>
<reference evidence="9" key="1">
    <citation type="submission" date="2018-02" db="EMBL/GenBank/DDBJ databases">
        <title>Genome sequence of Desulfocucumis palustris strain NAW-5.</title>
        <authorList>
            <person name="Watanabe M."/>
            <person name="Kojima H."/>
            <person name="Fukui M."/>
        </authorList>
    </citation>
    <scope>NUCLEOTIDE SEQUENCE [LARGE SCALE GENOMIC DNA]</scope>
    <source>
        <strain evidence="9">NAW-5</strain>
    </source>
</reference>
<evidence type="ECO:0000256" key="4">
    <source>
        <dbReference type="ARBA" id="ARBA00023136"/>
    </source>
</evidence>
<comment type="subcellular location">
    <subcellularLocation>
        <location evidence="1">Membrane</location>
        <topology evidence="1">Multi-pass membrane protein</topology>
    </subcellularLocation>
</comment>
<feature type="region of interest" description="Disordered" evidence="5">
    <location>
        <begin position="1"/>
        <end position="57"/>
    </location>
</feature>
<dbReference type="AlphaFoldDB" id="A0A2L2XH23"/>
<evidence type="ECO:0000259" key="7">
    <source>
        <dbReference type="Pfam" id="PF04893"/>
    </source>
</evidence>
<dbReference type="InterPro" id="IPR006977">
    <property type="entry name" value="Yip1_dom"/>
</dbReference>
<name>A0A2L2XH23_9FIRM</name>
<dbReference type="OrthoDB" id="1727020at2"/>
<keyword evidence="3 6" id="KW-1133">Transmembrane helix</keyword>
<evidence type="ECO:0000256" key="5">
    <source>
        <dbReference type="SAM" id="MobiDB-lite"/>
    </source>
</evidence>
<evidence type="ECO:0000256" key="6">
    <source>
        <dbReference type="SAM" id="Phobius"/>
    </source>
</evidence>
<keyword evidence="4 6" id="KW-0472">Membrane</keyword>
<feature type="transmembrane region" description="Helical" evidence="6">
    <location>
        <begin position="238"/>
        <end position="270"/>
    </location>
</feature>
<gene>
    <name evidence="8" type="ORF">DCCM_4798</name>
</gene>
<feature type="compositionally biased region" description="Low complexity" evidence="5">
    <location>
        <begin position="10"/>
        <end position="21"/>
    </location>
</feature>
<protein>
    <recommendedName>
        <fullName evidence="7">Yip1 domain-containing protein</fullName>
    </recommendedName>
</protein>
<feature type="compositionally biased region" description="Basic and acidic residues" evidence="5">
    <location>
        <begin position="22"/>
        <end position="43"/>
    </location>
</feature>
<feature type="transmembrane region" description="Helical" evidence="6">
    <location>
        <begin position="202"/>
        <end position="226"/>
    </location>
</feature>
<dbReference type="RefSeq" id="WP_104373714.1">
    <property type="nucleotide sequence ID" value="NZ_BFAV01000179.1"/>
</dbReference>
<keyword evidence="2 6" id="KW-0812">Transmembrane</keyword>
<feature type="domain" description="Yip1" evidence="7">
    <location>
        <begin position="71"/>
        <end position="254"/>
    </location>
</feature>
<sequence length="274" mass="28931">MDENKREQEWTGGEPEGTAGEEVVKATEENAEKSDDAHIDGIAREYGPNEDSGEITAREPGEKNFFEMIYGVLFDPVETFRRVAAAPPLGRVLLVYALVSVLGALMGYYFSSRVLQADMYRGAGIFSGAMGTILPLIIFGGLLVTFVKWFVYSGLLHLVAELFGGSGRAVGVLAVTGLASLPALLFIPFELLLLLAAGEGPAATIVSGLFSLGSAVWGFVLVVLGIREVHGITTGRALAVALTPALALIALSILFILGIVLLVTAMAPLIEGSF</sequence>
<dbReference type="Proteomes" id="UP000239549">
    <property type="component" value="Unassembled WGS sequence"/>
</dbReference>
<dbReference type="EMBL" id="BFAV01000179">
    <property type="protein sequence ID" value="GBF35669.1"/>
    <property type="molecule type" value="Genomic_DNA"/>
</dbReference>
<evidence type="ECO:0000256" key="1">
    <source>
        <dbReference type="ARBA" id="ARBA00004141"/>
    </source>
</evidence>
<evidence type="ECO:0000256" key="3">
    <source>
        <dbReference type="ARBA" id="ARBA00022989"/>
    </source>
</evidence>
<accession>A0A2L2XH23</accession>
<evidence type="ECO:0000256" key="2">
    <source>
        <dbReference type="ARBA" id="ARBA00022692"/>
    </source>
</evidence>
<proteinExistence type="predicted"/>
<evidence type="ECO:0000313" key="9">
    <source>
        <dbReference type="Proteomes" id="UP000239549"/>
    </source>
</evidence>
<organism evidence="8 9">
    <name type="scientific">Desulfocucumis palustris</name>
    <dbReference type="NCBI Taxonomy" id="1898651"/>
    <lineage>
        <taxon>Bacteria</taxon>
        <taxon>Bacillati</taxon>
        <taxon>Bacillota</taxon>
        <taxon>Clostridia</taxon>
        <taxon>Eubacteriales</taxon>
        <taxon>Desulfocucumaceae</taxon>
        <taxon>Desulfocucumis</taxon>
    </lineage>
</organism>
<dbReference type="GO" id="GO:0016020">
    <property type="term" value="C:membrane"/>
    <property type="evidence" value="ECO:0007669"/>
    <property type="project" value="UniProtKB-SubCell"/>
</dbReference>
<feature type="transmembrane region" description="Helical" evidence="6">
    <location>
        <begin position="172"/>
        <end position="196"/>
    </location>
</feature>